<sequence>MVYVDKDGRVIEKKKGVIEMIMSFFAMLLLFFQSIIGMDRPSTSGGYRPTANDHRSYLRQNDNNGLGGGSSGRGGGGGSSGGGSDGFRRNIGRLPGFSGVAPPPMSGGCCGGGGCG</sequence>
<keyword evidence="2" id="KW-0812">Transmembrane</keyword>
<dbReference type="Pfam" id="PF10961">
    <property type="entry name" value="SelK_SelG"/>
    <property type="match status" value="1"/>
</dbReference>
<proteinExistence type="predicted"/>
<comment type="caution">
    <text evidence="3">The sequence shown here is derived from an EMBL/GenBank/DDBJ whole genome shotgun (WGS) entry which is preliminary data.</text>
</comment>
<feature type="region of interest" description="Disordered" evidence="1">
    <location>
        <begin position="42"/>
        <end position="116"/>
    </location>
</feature>
<evidence type="ECO:0000313" key="4">
    <source>
        <dbReference type="Proteomes" id="UP000835052"/>
    </source>
</evidence>
<protein>
    <submittedName>
        <fullName evidence="3">Uncharacterized protein</fullName>
    </submittedName>
</protein>
<keyword evidence="2" id="KW-1133">Transmembrane helix</keyword>
<dbReference type="EMBL" id="CAJGYM010000005">
    <property type="protein sequence ID" value="CAD6187021.1"/>
    <property type="molecule type" value="Genomic_DNA"/>
</dbReference>
<dbReference type="OrthoDB" id="167295at2759"/>
<evidence type="ECO:0000313" key="3">
    <source>
        <dbReference type="EMBL" id="CAD6187021.1"/>
    </source>
</evidence>
<keyword evidence="4" id="KW-1185">Reference proteome</keyword>
<dbReference type="Proteomes" id="UP000835052">
    <property type="component" value="Unassembled WGS sequence"/>
</dbReference>
<organism evidence="3 4">
    <name type="scientific">Caenorhabditis auriculariae</name>
    <dbReference type="NCBI Taxonomy" id="2777116"/>
    <lineage>
        <taxon>Eukaryota</taxon>
        <taxon>Metazoa</taxon>
        <taxon>Ecdysozoa</taxon>
        <taxon>Nematoda</taxon>
        <taxon>Chromadorea</taxon>
        <taxon>Rhabditida</taxon>
        <taxon>Rhabditina</taxon>
        <taxon>Rhabditomorpha</taxon>
        <taxon>Rhabditoidea</taxon>
        <taxon>Rhabditidae</taxon>
        <taxon>Peloderinae</taxon>
        <taxon>Caenorhabditis</taxon>
    </lineage>
</organism>
<dbReference type="AlphaFoldDB" id="A0A8S1GVG0"/>
<evidence type="ECO:0000256" key="1">
    <source>
        <dbReference type="SAM" id="MobiDB-lite"/>
    </source>
</evidence>
<gene>
    <name evidence="3" type="ORF">CAUJ_LOCUS2940</name>
</gene>
<evidence type="ECO:0000256" key="2">
    <source>
        <dbReference type="SAM" id="Phobius"/>
    </source>
</evidence>
<dbReference type="InterPro" id="IPR024491">
    <property type="entry name" value="Se_SelK/SelG"/>
</dbReference>
<accession>A0A8S1GVG0</accession>
<feature type="transmembrane region" description="Helical" evidence="2">
    <location>
        <begin position="20"/>
        <end position="38"/>
    </location>
</feature>
<name>A0A8S1GVG0_9PELO</name>
<reference evidence="3" key="1">
    <citation type="submission" date="2020-10" db="EMBL/GenBank/DDBJ databases">
        <authorList>
            <person name="Kikuchi T."/>
        </authorList>
    </citation>
    <scope>NUCLEOTIDE SEQUENCE</scope>
    <source>
        <strain evidence="3">NKZ352</strain>
    </source>
</reference>
<keyword evidence="2" id="KW-0472">Membrane</keyword>
<feature type="compositionally biased region" description="Gly residues" evidence="1">
    <location>
        <begin position="65"/>
        <end position="85"/>
    </location>
</feature>